<name>A0ABW9HTU3_9ACTN</name>
<gene>
    <name evidence="1" type="ORF">ACKI18_22770</name>
</gene>
<dbReference type="RefSeq" id="WP_109364171.1">
    <property type="nucleotide sequence ID" value="NZ_JBJVNI010000012.1"/>
</dbReference>
<reference evidence="1 2" key="1">
    <citation type="submission" date="2024-12" db="EMBL/GenBank/DDBJ databases">
        <title>Forecasting of Potato common scab and diversities of Pathogenic streptomyces spp. in china.</title>
        <authorList>
            <person name="Handique U."/>
            <person name="Wu J."/>
        </authorList>
    </citation>
    <scope>NUCLEOTIDE SEQUENCE [LARGE SCALE GENOMIC DNA]</scope>
    <source>
        <strain evidence="1 2">ZRIMU1530</strain>
    </source>
</reference>
<dbReference type="Proteomes" id="UP001631957">
    <property type="component" value="Unassembled WGS sequence"/>
</dbReference>
<dbReference type="EMBL" id="JBJVNI010000012">
    <property type="protein sequence ID" value="MFM9611525.1"/>
    <property type="molecule type" value="Genomic_DNA"/>
</dbReference>
<sequence length="85" mass="9248">MSGKSAEPEPEVPPPVPEIGVLYLDSVRGLVGEFRGTWAGRWLLRPAKGGVEWEVEPGDVRALNAEQRLRAEVGKANARSRGEVL</sequence>
<comment type="caution">
    <text evidence="1">The sequence shown here is derived from an EMBL/GenBank/DDBJ whole genome shotgun (WGS) entry which is preliminary data.</text>
</comment>
<organism evidence="1 2">
    <name type="scientific">Streptomyces niveiscabiei</name>
    <dbReference type="NCBI Taxonomy" id="164115"/>
    <lineage>
        <taxon>Bacteria</taxon>
        <taxon>Bacillati</taxon>
        <taxon>Actinomycetota</taxon>
        <taxon>Actinomycetes</taxon>
        <taxon>Kitasatosporales</taxon>
        <taxon>Streptomycetaceae</taxon>
        <taxon>Streptomyces</taxon>
    </lineage>
</organism>
<keyword evidence="2" id="KW-1185">Reference proteome</keyword>
<protein>
    <submittedName>
        <fullName evidence="1">Uncharacterized protein</fullName>
    </submittedName>
</protein>
<proteinExistence type="predicted"/>
<evidence type="ECO:0000313" key="2">
    <source>
        <dbReference type="Proteomes" id="UP001631957"/>
    </source>
</evidence>
<evidence type="ECO:0000313" key="1">
    <source>
        <dbReference type="EMBL" id="MFM9611525.1"/>
    </source>
</evidence>
<accession>A0ABW9HTU3</accession>